<dbReference type="EMBL" id="CAFBOF010000030">
    <property type="protein sequence ID" value="CAB4982716.1"/>
    <property type="molecule type" value="Genomic_DNA"/>
</dbReference>
<dbReference type="EMBL" id="CAEZYK010000005">
    <property type="protein sequence ID" value="CAB4714077.1"/>
    <property type="molecule type" value="Genomic_DNA"/>
</dbReference>
<name>A0A6J7MPQ1_9ZZZZ</name>
<evidence type="ECO:0000313" key="2">
    <source>
        <dbReference type="EMBL" id="CAB4905637.1"/>
    </source>
</evidence>
<protein>
    <submittedName>
        <fullName evidence="3">Unannotated protein</fullName>
    </submittedName>
</protein>
<organism evidence="3">
    <name type="scientific">freshwater metagenome</name>
    <dbReference type="NCBI Taxonomy" id="449393"/>
    <lineage>
        <taxon>unclassified sequences</taxon>
        <taxon>metagenomes</taxon>
        <taxon>ecological metagenomes</taxon>
    </lineage>
</organism>
<dbReference type="EMBL" id="CAFBMM010000029">
    <property type="protein sequence ID" value="CAB4905637.1"/>
    <property type="molecule type" value="Genomic_DNA"/>
</dbReference>
<dbReference type="EMBL" id="CAFBPQ010000129">
    <property type="protein sequence ID" value="CAB5034938.1"/>
    <property type="molecule type" value="Genomic_DNA"/>
</dbReference>
<gene>
    <name evidence="1" type="ORF">UFOPK2683_00169</name>
    <name evidence="2" type="ORF">UFOPK3605_00741</name>
    <name evidence="3" type="ORF">UFOPK3897_01211</name>
    <name evidence="4" type="ORF">UFOPK4121_01790</name>
</gene>
<dbReference type="AlphaFoldDB" id="A0A6J7MPQ1"/>
<accession>A0A6J7MPQ1</accession>
<evidence type="ECO:0000313" key="3">
    <source>
        <dbReference type="EMBL" id="CAB4982716.1"/>
    </source>
</evidence>
<sequence>MCENHGVITKLIGVYDADGTWWGEVSYWVGSLFGQAHCSLCEITHSRWRRRADWEECRLGLPVEFATRHRDEVTDVIINLPDVKFPCVIAQTANSSMVLLSPEEIASCSGSASALVAKIERAVQEKGMSWSFTP</sequence>
<evidence type="ECO:0000313" key="1">
    <source>
        <dbReference type="EMBL" id="CAB4714077.1"/>
    </source>
</evidence>
<proteinExistence type="predicted"/>
<evidence type="ECO:0000313" key="4">
    <source>
        <dbReference type="EMBL" id="CAB5034938.1"/>
    </source>
</evidence>
<reference evidence="3" key="1">
    <citation type="submission" date="2020-05" db="EMBL/GenBank/DDBJ databases">
        <authorList>
            <person name="Chiriac C."/>
            <person name="Salcher M."/>
            <person name="Ghai R."/>
            <person name="Kavagutti S V."/>
        </authorList>
    </citation>
    <scope>NUCLEOTIDE SEQUENCE</scope>
</reference>